<dbReference type="Pfam" id="PF07151">
    <property type="entry name" value="DUF1391"/>
    <property type="match status" value="1"/>
</dbReference>
<protein>
    <recommendedName>
        <fullName evidence="3">Prophage protein</fullName>
    </recommendedName>
</protein>
<dbReference type="HOGENOM" id="CLU_191375_0_0_6"/>
<dbReference type="KEGG" id="ecg:E2348C_1225"/>
<evidence type="ECO:0000313" key="1">
    <source>
        <dbReference type="EMBL" id="CAS08773.1"/>
    </source>
</evidence>
<proteinExistence type="predicted"/>
<sequence>MRKLNYDPSRHRTVFSANSSATPALRGNEVNMDTIDLGNSESLVCGVFPNQDGTFTAMTYTKSKTFKTESGARRWLERNSGG</sequence>
<name>B7UPZ6_ECO27</name>
<organism evidence="1 2">
    <name type="scientific">Escherichia coli O127:H6 (strain E2348/69 / EPEC)</name>
    <dbReference type="NCBI Taxonomy" id="574521"/>
    <lineage>
        <taxon>Bacteria</taxon>
        <taxon>Pseudomonadati</taxon>
        <taxon>Pseudomonadota</taxon>
        <taxon>Gammaproteobacteria</taxon>
        <taxon>Enterobacterales</taxon>
        <taxon>Enterobacteriaceae</taxon>
        <taxon>Escherichia</taxon>
    </lineage>
</organism>
<reference evidence="1 2" key="1">
    <citation type="journal article" date="2009" name="J. Bacteriol.">
        <title>Complete genome sequence and comparative genome analysis of enteropathogenic Escherichia coli O127:H6 strain E2348/69.</title>
        <authorList>
            <person name="Iguchi A."/>
            <person name="Thomson N.R."/>
            <person name="Ogura Y."/>
            <person name="Saunders D."/>
            <person name="Ooka T."/>
            <person name="Henderson I.R."/>
            <person name="Harris D."/>
            <person name="Asadulghani M."/>
            <person name="Kurokawa K."/>
            <person name="Dean P."/>
            <person name="Kenny B."/>
            <person name="Quail M.A."/>
            <person name="Thurston S."/>
            <person name="Dougan G."/>
            <person name="Hayashi T."/>
            <person name="Parkhill J."/>
            <person name="Frankel G."/>
        </authorList>
    </citation>
    <scope>NUCLEOTIDE SEQUENCE [LARGE SCALE GENOMIC DNA]</scope>
    <source>
        <strain evidence="2">E2348/69 / EPEC</strain>
    </source>
</reference>
<dbReference type="AlphaFoldDB" id="B7UPZ6"/>
<dbReference type="InterPro" id="IPR009821">
    <property type="entry name" value="DUF1391"/>
</dbReference>
<accession>B7UPZ6</accession>
<dbReference type="Proteomes" id="UP000008205">
    <property type="component" value="Chromosome"/>
</dbReference>
<evidence type="ECO:0008006" key="3">
    <source>
        <dbReference type="Google" id="ProtNLM"/>
    </source>
</evidence>
<dbReference type="EMBL" id="FM180568">
    <property type="protein sequence ID" value="CAS08773.1"/>
    <property type="molecule type" value="Genomic_DNA"/>
</dbReference>
<evidence type="ECO:0000313" key="2">
    <source>
        <dbReference type="Proteomes" id="UP000008205"/>
    </source>
</evidence>
<gene>
    <name evidence="1" type="ordered locus">E2348C_1225</name>
</gene>
<keyword evidence="2" id="KW-1185">Reference proteome</keyword>